<evidence type="ECO:0000313" key="4">
    <source>
        <dbReference type="Proteomes" id="UP000008181"/>
    </source>
</evidence>
<dbReference type="AlphaFoldDB" id="G2RI61"/>
<keyword evidence="2" id="KW-0812">Transmembrane</keyword>
<sequence length="190" mass="19874">MLWWPGFWVLGLAGQGVCLVLYFARVRQVRPWEGAVGDGDGGGGGDGGGEEGAVEEGVGGDNEGDGDGKEVEKGAVVCGWREHRRKGTGSSSSVVSAASKAWSTASVVDPLRKPSLQVFGPANDYSGEPWTSAYKAKGLVRRVFDETVPVQDKALVMWQDRTVFVALVWAGAVSTALAVGSLFVPSGGLF</sequence>
<dbReference type="KEGG" id="ttt:THITE_2123999"/>
<dbReference type="HOGENOM" id="CLU_1428909_0_0_1"/>
<evidence type="ECO:0000256" key="1">
    <source>
        <dbReference type="SAM" id="MobiDB-lite"/>
    </source>
</evidence>
<protein>
    <submittedName>
        <fullName evidence="3">Uncharacterized protein</fullName>
    </submittedName>
</protein>
<reference evidence="3 4" key="1">
    <citation type="journal article" date="2011" name="Nat. Biotechnol.">
        <title>Comparative genomic analysis of the thermophilic biomass-degrading fungi Myceliophthora thermophila and Thielavia terrestris.</title>
        <authorList>
            <person name="Berka R.M."/>
            <person name="Grigoriev I.V."/>
            <person name="Otillar R."/>
            <person name="Salamov A."/>
            <person name="Grimwood J."/>
            <person name="Reid I."/>
            <person name="Ishmael N."/>
            <person name="John T."/>
            <person name="Darmond C."/>
            <person name="Moisan M.-C."/>
            <person name="Henrissat B."/>
            <person name="Coutinho P.M."/>
            <person name="Lombard V."/>
            <person name="Natvig D.O."/>
            <person name="Lindquist E."/>
            <person name="Schmutz J."/>
            <person name="Lucas S."/>
            <person name="Harris P."/>
            <person name="Powlowski J."/>
            <person name="Bellemare A."/>
            <person name="Taylor D."/>
            <person name="Butler G."/>
            <person name="de Vries R.P."/>
            <person name="Allijn I.E."/>
            <person name="van den Brink J."/>
            <person name="Ushinsky S."/>
            <person name="Storms R."/>
            <person name="Powell A.J."/>
            <person name="Paulsen I.T."/>
            <person name="Elbourne L.D.H."/>
            <person name="Baker S.E."/>
            <person name="Magnuson J."/>
            <person name="LaBoissiere S."/>
            <person name="Clutterbuck A.J."/>
            <person name="Martinez D."/>
            <person name="Wogulis M."/>
            <person name="de Leon A.L."/>
            <person name="Rey M.W."/>
            <person name="Tsang A."/>
        </authorList>
    </citation>
    <scope>NUCLEOTIDE SEQUENCE [LARGE SCALE GENOMIC DNA]</scope>
    <source>
        <strain evidence="4">ATCC 38088 / NRRL 8126</strain>
    </source>
</reference>
<keyword evidence="2" id="KW-0472">Membrane</keyword>
<keyword evidence="2" id="KW-1133">Transmembrane helix</keyword>
<evidence type="ECO:0000313" key="3">
    <source>
        <dbReference type="EMBL" id="AEO71523.1"/>
    </source>
</evidence>
<keyword evidence="4" id="KW-1185">Reference proteome</keyword>
<dbReference type="EMBL" id="CP003014">
    <property type="protein sequence ID" value="AEO71523.1"/>
    <property type="molecule type" value="Genomic_DNA"/>
</dbReference>
<dbReference type="Proteomes" id="UP000008181">
    <property type="component" value="Chromosome 6"/>
</dbReference>
<gene>
    <name evidence="3" type="ORF">THITE_2123999</name>
</gene>
<feature type="region of interest" description="Disordered" evidence="1">
    <location>
        <begin position="33"/>
        <end position="70"/>
    </location>
</feature>
<evidence type="ECO:0000256" key="2">
    <source>
        <dbReference type="SAM" id="Phobius"/>
    </source>
</evidence>
<feature type="transmembrane region" description="Helical" evidence="2">
    <location>
        <begin position="163"/>
        <end position="184"/>
    </location>
</feature>
<dbReference type="OrthoDB" id="3232309at2759"/>
<feature type="compositionally biased region" description="Gly residues" evidence="1">
    <location>
        <begin position="36"/>
        <end position="47"/>
    </location>
</feature>
<organism evidence="3 4">
    <name type="scientific">Thermothielavioides terrestris (strain ATCC 38088 / NRRL 8126)</name>
    <name type="common">Thielavia terrestris</name>
    <dbReference type="NCBI Taxonomy" id="578455"/>
    <lineage>
        <taxon>Eukaryota</taxon>
        <taxon>Fungi</taxon>
        <taxon>Dikarya</taxon>
        <taxon>Ascomycota</taxon>
        <taxon>Pezizomycotina</taxon>
        <taxon>Sordariomycetes</taxon>
        <taxon>Sordariomycetidae</taxon>
        <taxon>Sordariales</taxon>
        <taxon>Chaetomiaceae</taxon>
        <taxon>Thermothielavioides</taxon>
        <taxon>Thermothielavioides terrestris</taxon>
    </lineage>
</organism>
<dbReference type="GeneID" id="11521853"/>
<proteinExistence type="predicted"/>
<name>G2RI61_THETT</name>
<accession>G2RI61</accession>
<dbReference type="RefSeq" id="XP_003657859.1">
    <property type="nucleotide sequence ID" value="XM_003657811.1"/>
</dbReference>
<feature type="transmembrane region" description="Helical" evidence="2">
    <location>
        <begin position="6"/>
        <end position="24"/>
    </location>
</feature>